<dbReference type="OrthoDB" id="542469at2"/>
<name>A0A222FPW1_9GAMM</name>
<dbReference type="KEGG" id="bsan:CHH28_01985"/>
<keyword evidence="2" id="KW-1185">Reference proteome</keyword>
<sequence length="66" mass="7152">MDGVSYALNELSDAAKTQLSNVQATDRHIQELEAELAIAHTARAAYADNLKITLGKTVTPETDTKH</sequence>
<dbReference type="Proteomes" id="UP000202440">
    <property type="component" value="Chromosome"/>
</dbReference>
<dbReference type="EMBL" id="CP022530">
    <property type="protein sequence ID" value="ASP40799.1"/>
    <property type="molecule type" value="Genomic_DNA"/>
</dbReference>
<dbReference type="AlphaFoldDB" id="A0A222FPW1"/>
<proteinExistence type="predicted"/>
<protein>
    <submittedName>
        <fullName evidence="1">Uncharacterized protein</fullName>
    </submittedName>
</protein>
<organism evidence="1 2">
    <name type="scientific">Bacterioplanes sanyensis</name>
    <dbReference type="NCBI Taxonomy" id="1249553"/>
    <lineage>
        <taxon>Bacteria</taxon>
        <taxon>Pseudomonadati</taxon>
        <taxon>Pseudomonadota</taxon>
        <taxon>Gammaproteobacteria</taxon>
        <taxon>Oceanospirillales</taxon>
        <taxon>Oceanospirillaceae</taxon>
        <taxon>Bacterioplanes</taxon>
    </lineage>
</organism>
<reference evidence="1 2" key="1">
    <citation type="submission" date="2017-07" db="EMBL/GenBank/DDBJ databases">
        <title>Annotated genome sequence of Bacterioplanes sanyensis isolated from Red Sea.</title>
        <authorList>
            <person name="Rehman Z.U."/>
        </authorList>
    </citation>
    <scope>NUCLEOTIDE SEQUENCE [LARGE SCALE GENOMIC DNA]</scope>
    <source>
        <strain evidence="1 2">NV9</strain>
    </source>
</reference>
<accession>A0A222FPW1</accession>
<evidence type="ECO:0000313" key="2">
    <source>
        <dbReference type="Proteomes" id="UP000202440"/>
    </source>
</evidence>
<evidence type="ECO:0000313" key="1">
    <source>
        <dbReference type="EMBL" id="ASP40799.1"/>
    </source>
</evidence>
<gene>
    <name evidence="1" type="ORF">CHH28_01985</name>
</gene>